<evidence type="ECO:0000256" key="2">
    <source>
        <dbReference type="SAM" id="SignalP"/>
    </source>
</evidence>
<dbReference type="Pfam" id="PF17898">
    <property type="entry name" value="GerD"/>
    <property type="match status" value="1"/>
</dbReference>
<feature type="region of interest" description="Disordered" evidence="1">
    <location>
        <begin position="178"/>
        <end position="199"/>
    </location>
</feature>
<reference evidence="4" key="2">
    <citation type="submission" date="2020-09" db="EMBL/GenBank/DDBJ databases">
        <authorList>
            <person name="Sun Q."/>
            <person name="Zhou Y."/>
        </authorList>
    </citation>
    <scope>NUCLEOTIDE SEQUENCE</scope>
    <source>
        <strain evidence="4">CGMCC 1.15371</strain>
    </source>
</reference>
<proteinExistence type="predicted"/>
<evidence type="ECO:0000259" key="3">
    <source>
        <dbReference type="Pfam" id="PF17898"/>
    </source>
</evidence>
<feature type="compositionally biased region" description="Basic and acidic residues" evidence="1">
    <location>
        <begin position="178"/>
        <end position="193"/>
    </location>
</feature>
<keyword evidence="2" id="KW-0732">Signal</keyword>
<gene>
    <name evidence="4" type="primary">gerD</name>
    <name evidence="4" type="ORF">GCM10011391_37010</name>
</gene>
<name>A0A8J2YN66_9BACL</name>
<dbReference type="AlphaFoldDB" id="A0A8J2YN66"/>
<evidence type="ECO:0000256" key="1">
    <source>
        <dbReference type="SAM" id="MobiDB-lite"/>
    </source>
</evidence>
<feature type="domain" description="Spore germination GerD central core" evidence="3">
    <location>
        <begin position="66"/>
        <end position="177"/>
    </location>
</feature>
<protein>
    <submittedName>
        <fullName evidence="4">Germination protein</fullName>
    </submittedName>
</protein>
<reference evidence="4" key="1">
    <citation type="journal article" date="2014" name="Int. J. Syst. Evol. Microbiol.">
        <title>Complete genome sequence of Corynebacterium casei LMG S-19264T (=DSM 44701T), isolated from a smear-ripened cheese.</title>
        <authorList>
            <consortium name="US DOE Joint Genome Institute (JGI-PGF)"/>
            <person name="Walter F."/>
            <person name="Albersmeier A."/>
            <person name="Kalinowski J."/>
            <person name="Ruckert C."/>
        </authorList>
    </citation>
    <scope>NUCLEOTIDE SEQUENCE</scope>
    <source>
        <strain evidence="4">CGMCC 1.15371</strain>
    </source>
</reference>
<evidence type="ECO:0000313" key="5">
    <source>
        <dbReference type="Proteomes" id="UP000628775"/>
    </source>
</evidence>
<organism evidence="4 5">
    <name type="scientific">Pullulanibacillus camelliae</name>
    <dbReference type="NCBI Taxonomy" id="1707096"/>
    <lineage>
        <taxon>Bacteria</taxon>
        <taxon>Bacillati</taxon>
        <taxon>Bacillota</taxon>
        <taxon>Bacilli</taxon>
        <taxon>Bacillales</taxon>
        <taxon>Sporolactobacillaceae</taxon>
        <taxon>Pullulanibacillus</taxon>
    </lineage>
</organism>
<dbReference type="PROSITE" id="PS51257">
    <property type="entry name" value="PROKAR_LIPOPROTEIN"/>
    <property type="match status" value="1"/>
</dbReference>
<evidence type="ECO:0000313" key="4">
    <source>
        <dbReference type="EMBL" id="GGE54668.1"/>
    </source>
</evidence>
<keyword evidence="5" id="KW-1185">Reference proteome</keyword>
<dbReference type="Proteomes" id="UP000628775">
    <property type="component" value="Unassembled WGS sequence"/>
</dbReference>
<dbReference type="NCBIfam" id="NF040801">
    <property type="entry name" value="spore_GerD"/>
    <property type="match status" value="1"/>
</dbReference>
<sequence length="199" mass="22881">MKTLRRTCYLFLFIFLVTGCSSQPSTQGNEPDYQATKKMVIDMLKSDEGKKALQDILGSEQFQKQLVMNQDFVKKTITDSLTSDKSKALWTQMIADPEFSNKLAQTMQKNNEKILKQLMKDPSYQQSMMSILKAPELQDQYLDLLATEPFRKQIQKEIIETMESPLFRTQITQALESTVKEEMKKGNNSEEQKASQASQ</sequence>
<accession>A0A8J2YN66</accession>
<dbReference type="RefSeq" id="WP_188698296.1">
    <property type="nucleotide sequence ID" value="NZ_BMIR01000026.1"/>
</dbReference>
<dbReference type="EMBL" id="BMIR01000026">
    <property type="protein sequence ID" value="GGE54668.1"/>
    <property type="molecule type" value="Genomic_DNA"/>
</dbReference>
<dbReference type="InterPro" id="IPR041262">
    <property type="entry name" value="GerD_central"/>
</dbReference>
<feature type="chain" id="PRO_5038909577" evidence="2">
    <location>
        <begin position="23"/>
        <end position="199"/>
    </location>
</feature>
<comment type="caution">
    <text evidence="4">The sequence shown here is derived from an EMBL/GenBank/DDBJ whole genome shotgun (WGS) entry which is preliminary data.</text>
</comment>
<feature type="signal peptide" evidence="2">
    <location>
        <begin position="1"/>
        <end position="22"/>
    </location>
</feature>